<feature type="domain" description="ABC transmembrane type-1" evidence="8">
    <location>
        <begin position="132"/>
        <end position="334"/>
    </location>
</feature>
<feature type="transmembrane region" description="Helical" evidence="7">
    <location>
        <begin position="49"/>
        <end position="71"/>
    </location>
</feature>
<dbReference type="Pfam" id="PF00528">
    <property type="entry name" value="BPD_transp_1"/>
    <property type="match status" value="1"/>
</dbReference>
<accession>A0ABY5DXP9</accession>
<dbReference type="InterPro" id="IPR000515">
    <property type="entry name" value="MetI-like"/>
</dbReference>
<dbReference type="InterPro" id="IPR025966">
    <property type="entry name" value="OppC_N"/>
</dbReference>
<dbReference type="PANTHER" id="PTHR43386:SF1">
    <property type="entry name" value="D,D-DIPEPTIDE TRANSPORT SYSTEM PERMEASE PROTEIN DDPC-RELATED"/>
    <property type="match status" value="1"/>
</dbReference>
<evidence type="ECO:0000256" key="7">
    <source>
        <dbReference type="RuleBase" id="RU363032"/>
    </source>
</evidence>
<dbReference type="CDD" id="cd06261">
    <property type="entry name" value="TM_PBP2"/>
    <property type="match status" value="1"/>
</dbReference>
<comment type="similarity">
    <text evidence="7">Belongs to the binding-protein-dependent transport system permease family.</text>
</comment>
<dbReference type="SUPFAM" id="SSF161098">
    <property type="entry name" value="MetI-like"/>
    <property type="match status" value="1"/>
</dbReference>
<dbReference type="RefSeq" id="WP_254573005.1">
    <property type="nucleotide sequence ID" value="NZ_CP098502.1"/>
</dbReference>
<keyword evidence="2 7" id="KW-0813">Transport</keyword>
<keyword evidence="10" id="KW-1185">Reference proteome</keyword>
<dbReference type="InterPro" id="IPR035906">
    <property type="entry name" value="MetI-like_sf"/>
</dbReference>
<evidence type="ECO:0000256" key="3">
    <source>
        <dbReference type="ARBA" id="ARBA00022475"/>
    </source>
</evidence>
<dbReference type="Proteomes" id="UP001056035">
    <property type="component" value="Chromosome"/>
</dbReference>
<sequence>MSANPAARGAAGTEFTAGIPSALQADADAGTAGIGPYRLAWLRLKRNRVALVFGAIFVLMVVLCLLAPVYAHHIAHTGPTENHITDQVKVGGKLTDVVSTDGIPIGPTWHGRFFLGADANGRDVAVRLLYGGRNSLEVAGVATLITMILATLMGAAAGYFRGFTDAVLARVLDLIWAYPAVLLGVALGVTIAVGGLNLGLFQLHGNSLMVPAVIIGVVYVPYVAKPLRGQTLSLREKEFIDAARAQGLSHARILVSEVLPNLLSTIIVFVPLIVANAILLEAALSYLGAGVQDPNPSWGTMISDGIRLIPSAIHLTFVPGGMLVLTILGINVFGDGVRDALDPRATVHLEH</sequence>
<evidence type="ECO:0000256" key="2">
    <source>
        <dbReference type="ARBA" id="ARBA00022448"/>
    </source>
</evidence>
<dbReference type="PROSITE" id="PS50928">
    <property type="entry name" value="ABC_TM1"/>
    <property type="match status" value="1"/>
</dbReference>
<organism evidence="9 10">
    <name type="scientific">Paraconexibacter antarcticus</name>
    <dbReference type="NCBI Taxonomy" id="2949664"/>
    <lineage>
        <taxon>Bacteria</taxon>
        <taxon>Bacillati</taxon>
        <taxon>Actinomycetota</taxon>
        <taxon>Thermoleophilia</taxon>
        <taxon>Solirubrobacterales</taxon>
        <taxon>Paraconexibacteraceae</taxon>
        <taxon>Paraconexibacter</taxon>
    </lineage>
</organism>
<evidence type="ECO:0000256" key="6">
    <source>
        <dbReference type="ARBA" id="ARBA00023136"/>
    </source>
</evidence>
<feature type="transmembrane region" description="Helical" evidence="7">
    <location>
        <begin position="138"/>
        <end position="160"/>
    </location>
</feature>
<dbReference type="PANTHER" id="PTHR43386">
    <property type="entry name" value="OLIGOPEPTIDE TRANSPORT SYSTEM PERMEASE PROTEIN APPC"/>
    <property type="match status" value="1"/>
</dbReference>
<feature type="transmembrane region" description="Helical" evidence="7">
    <location>
        <begin position="308"/>
        <end position="334"/>
    </location>
</feature>
<feature type="transmembrane region" description="Helical" evidence="7">
    <location>
        <begin position="262"/>
        <end position="288"/>
    </location>
</feature>
<dbReference type="Gene3D" id="1.10.3720.10">
    <property type="entry name" value="MetI-like"/>
    <property type="match status" value="1"/>
</dbReference>
<name>A0ABY5DXP9_9ACTN</name>
<evidence type="ECO:0000313" key="10">
    <source>
        <dbReference type="Proteomes" id="UP001056035"/>
    </source>
</evidence>
<reference evidence="9 10" key="1">
    <citation type="submission" date="2022-06" db="EMBL/GenBank/DDBJ databases">
        <title>Paraconexibacter antarcticus.</title>
        <authorList>
            <person name="Kim C.S."/>
        </authorList>
    </citation>
    <scope>NUCLEOTIDE SEQUENCE [LARGE SCALE GENOMIC DNA]</scope>
    <source>
        <strain evidence="9 10">02-257</strain>
    </source>
</reference>
<proteinExistence type="inferred from homology"/>
<feature type="transmembrane region" description="Helical" evidence="7">
    <location>
        <begin position="172"/>
        <end position="196"/>
    </location>
</feature>
<keyword evidence="3" id="KW-1003">Cell membrane</keyword>
<evidence type="ECO:0000256" key="4">
    <source>
        <dbReference type="ARBA" id="ARBA00022692"/>
    </source>
</evidence>
<evidence type="ECO:0000256" key="1">
    <source>
        <dbReference type="ARBA" id="ARBA00004651"/>
    </source>
</evidence>
<keyword evidence="4 7" id="KW-0812">Transmembrane</keyword>
<evidence type="ECO:0000313" key="9">
    <source>
        <dbReference type="EMBL" id="UTI66334.1"/>
    </source>
</evidence>
<feature type="transmembrane region" description="Helical" evidence="7">
    <location>
        <begin position="208"/>
        <end position="227"/>
    </location>
</feature>
<gene>
    <name evidence="9" type="ORF">NBH00_09020</name>
</gene>
<comment type="subcellular location">
    <subcellularLocation>
        <location evidence="1 7">Cell membrane</location>
        <topology evidence="1 7">Multi-pass membrane protein</topology>
    </subcellularLocation>
</comment>
<dbReference type="EMBL" id="CP098502">
    <property type="protein sequence ID" value="UTI66334.1"/>
    <property type="molecule type" value="Genomic_DNA"/>
</dbReference>
<evidence type="ECO:0000256" key="5">
    <source>
        <dbReference type="ARBA" id="ARBA00022989"/>
    </source>
</evidence>
<evidence type="ECO:0000259" key="8">
    <source>
        <dbReference type="PROSITE" id="PS50928"/>
    </source>
</evidence>
<dbReference type="Pfam" id="PF12911">
    <property type="entry name" value="OppC_N"/>
    <property type="match status" value="1"/>
</dbReference>
<keyword evidence="5 7" id="KW-1133">Transmembrane helix</keyword>
<keyword evidence="6 7" id="KW-0472">Membrane</keyword>
<dbReference type="InterPro" id="IPR050366">
    <property type="entry name" value="BP-dependent_transpt_permease"/>
</dbReference>
<protein>
    <submittedName>
        <fullName evidence="9">ABC transporter permease</fullName>
    </submittedName>
</protein>